<proteinExistence type="predicted"/>
<dbReference type="Pfam" id="PF01590">
    <property type="entry name" value="GAF"/>
    <property type="match status" value="1"/>
</dbReference>
<evidence type="ECO:0000313" key="4">
    <source>
        <dbReference type="EMBL" id="GGI54096.1"/>
    </source>
</evidence>
<dbReference type="AlphaFoldDB" id="A0A8J3AZ01"/>
<dbReference type="InterPro" id="IPR050469">
    <property type="entry name" value="Diguanylate_Cyclase"/>
</dbReference>
<dbReference type="SMART" id="SM00267">
    <property type="entry name" value="GGDEF"/>
    <property type="match status" value="1"/>
</dbReference>
<gene>
    <name evidence="4" type="ORF">GCM10011430_12700</name>
</gene>
<accession>A0A8J3AZ01</accession>
<dbReference type="EMBL" id="BMDP01000002">
    <property type="protein sequence ID" value="GGI54096.1"/>
    <property type="molecule type" value="Genomic_DNA"/>
</dbReference>
<dbReference type="Proteomes" id="UP000627205">
    <property type="component" value="Unassembled WGS sequence"/>
</dbReference>
<dbReference type="InterPro" id="IPR000160">
    <property type="entry name" value="GGDEF_dom"/>
</dbReference>
<dbReference type="SUPFAM" id="SSF55073">
    <property type="entry name" value="Nucleotide cyclase"/>
    <property type="match status" value="1"/>
</dbReference>
<dbReference type="PANTHER" id="PTHR45138">
    <property type="entry name" value="REGULATORY COMPONENTS OF SENSORY TRANSDUCTION SYSTEM"/>
    <property type="match status" value="1"/>
</dbReference>
<dbReference type="NCBIfam" id="TIGR00254">
    <property type="entry name" value="GGDEF"/>
    <property type="match status" value="1"/>
</dbReference>
<keyword evidence="5" id="KW-1185">Reference proteome</keyword>
<feature type="domain" description="GGDEF" evidence="3">
    <location>
        <begin position="191"/>
        <end position="316"/>
    </location>
</feature>
<dbReference type="PROSITE" id="PS50887">
    <property type="entry name" value="GGDEF"/>
    <property type="match status" value="1"/>
</dbReference>
<dbReference type="InterPro" id="IPR043128">
    <property type="entry name" value="Rev_trsase/Diguanyl_cyclase"/>
</dbReference>
<dbReference type="InterPro" id="IPR029787">
    <property type="entry name" value="Nucleotide_cyclase"/>
</dbReference>
<protein>
    <recommendedName>
        <fullName evidence="1">diguanylate cyclase</fullName>
        <ecNumber evidence="1">2.7.7.65</ecNumber>
    </recommendedName>
</protein>
<comment type="catalytic activity">
    <reaction evidence="2">
        <text>2 GTP = 3',3'-c-di-GMP + 2 diphosphate</text>
        <dbReference type="Rhea" id="RHEA:24898"/>
        <dbReference type="ChEBI" id="CHEBI:33019"/>
        <dbReference type="ChEBI" id="CHEBI:37565"/>
        <dbReference type="ChEBI" id="CHEBI:58805"/>
        <dbReference type="EC" id="2.7.7.65"/>
    </reaction>
</comment>
<dbReference type="InterPro" id="IPR029016">
    <property type="entry name" value="GAF-like_dom_sf"/>
</dbReference>
<reference evidence="4" key="2">
    <citation type="submission" date="2020-09" db="EMBL/GenBank/DDBJ databases">
        <authorList>
            <person name="Sun Q."/>
            <person name="Sedlacek I."/>
        </authorList>
    </citation>
    <scope>NUCLEOTIDE SEQUENCE</scope>
    <source>
        <strain evidence="4">CCM 7664</strain>
    </source>
</reference>
<name>A0A8J3AZ01_9BURK</name>
<dbReference type="Pfam" id="PF00990">
    <property type="entry name" value="GGDEF"/>
    <property type="match status" value="1"/>
</dbReference>
<dbReference type="InterPro" id="IPR003018">
    <property type="entry name" value="GAF"/>
</dbReference>
<dbReference type="CDD" id="cd01949">
    <property type="entry name" value="GGDEF"/>
    <property type="match status" value="1"/>
</dbReference>
<reference evidence="4" key="1">
    <citation type="journal article" date="2014" name="Int. J. Syst. Evol. Microbiol.">
        <title>Complete genome sequence of Corynebacterium casei LMG S-19264T (=DSM 44701T), isolated from a smear-ripened cheese.</title>
        <authorList>
            <consortium name="US DOE Joint Genome Institute (JGI-PGF)"/>
            <person name="Walter F."/>
            <person name="Albersmeier A."/>
            <person name="Kalinowski J."/>
            <person name="Ruckert C."/>
        </authorList>
    </citation>
    <scope>NUCLEOTIDE SEQUENCE</scope>
    <source>
        <strain evidence="4">CCM 7664</strain>
    </source>
</reference>
<evidence type="ECO:0000313" key="5">
    <source>
        <dbReference type="Proteomes" id="UP000627205"/>
    </source>
</evidence>
<dbReference type="Gene3D" id="3.30.70.270">
    <property type="match status" value="1"/>
</dbReference>
<comment type="caution">
    <text evidence="4">The sequence shown here is derived from an EMBL/GenBank/DDBJ whole genome shotgun (WGS) entry which is preliminary data.</text>
</comment>
<dbReference type="GO" id="GO:0052621">
    <property type="term" value="F:diguanylate cyclase activity"/>
    <property type="evidence" value="ECO:0007669"/>
    <property type="project" value="UniProtKB-EC"/>
</dbReference>
<dbReference type="SMART" id="SM00065">
    <property type="entry name" value="GAF"/>
    <property type="match status" value="1"/>
</dbReference>
<dbReference type="PANTHER" id="PTHR45138:SF9">
    <property type="entry name" value="DIGUANYLATE CYCLASE DGCM-RELATED"/>
    <property type="match status" value="1"/>
</dbReference>
<dbReference type="Gene3D" id="3.30.450.40">
    <property type="match status" value="1"/>
</dbReference>
<sequence>MIHDFASASQTTLHFLRERFGFDLWVLTRTEGNDRIVLTVEESGNNTKPGDVSRWSDSFCSRMVDGLGPRVAPRAQEIEAYATAPVTSQQQIGAYIGVPIRRSDGSLFGTLCAIDPQPQPDSIRNDQALVELLADLLGSLLNTELAATDNRRRAEHAEAEAASDGLTSLYNRRGWDQLMEREEERCKRYGNPACVISIDLDDLKRINDEQGHAAGDRLLQNASQALRAVARHHDVVARLGGDEFAILAVECDPVSAEALVARLKHKFQESGIRASIGHANRHPQQGLRAASEQADARMYADKKCRKSGDAISALQNSTIR</sequence>
<organism evidence="4 5">
    <name type="scientific">Oxalicibacterium solurbis</name>
    <dbReference type="NCBI Taxonomy" id="69280"/>
    <lineage>
        <taxon>Bacteria</taxon>
        <taxon>Pseudomonadati</taxon>
        <taxon>Pseudomonadota</taxon>
        <taxon>Betaproteobacteria</taxon>
        <taxon>Burkholderiales</taxon>
        <taxon>Oxalobacteraceae</taxon>
        <taxon>Oxalicibacterium</taxon>
    </lineage>
</organism>
<evidence type="ECO:0000256" key="1">
    <source>
        <dbReference type="ARBA" id="ARBA00012528"/>
    </source>
</evidence>
<dbReference type="EC" id="2.7.7.65" evidence="1"/>
<evidence type="ECO:0000256" key="2">
    <source>
        <dbReference type="ARBA" id="ARBA00034247"/>
    </source>
</evidence>
<evidence type="ECO:0000259" key="3">
    <source>
        <dbReference type="PROSITE" id="PS50887"/>
    </source>
</evidence>
<dbReference type="SUPFAM" id="SSF55781">
    <property type="entry name" value="GAF domain-like"/>
    <property type="match status" value="1"/>
</dbReference>
<dbReference type="RefSeq" id="WP_188420190.1">
    <property type="nucleotide sequence ID" value="NZ_BMDP01000002.1"/>
</dbReference>